<gene>
    <name evidence="1" type="ORF">MP3633_1258</name>
</gene>
<sequence>MLLKANFWLLFGRQQKVTRSAERNKGREFKAFEWNLKKVLTPS</sequence>
<evidence type="ECO:0000313" key="1">
    <source>
        <dbReference type="EMBL" id="QKK79992.1"/>
    </source>
</evidence>
<evidence type="ECO:0000313" key="2">
    <source>
        <dbReference type="Proteomes" id="UP000509371"/>
    </source>
</evidence>
<dbReference type="AlphaFoldDB" id="A0A859CVC2"/>
<dbReference type="KEGG" id="mpri:MP3633_1258"/>
<accession>A0A859CVC2</accession>
<name>A0A859CVC2_9GAMM</name>
<dbReference type="Proteomes" id="UP000509371">
    <property type="component" value="Chromosome"/>
</dbReference>
<organism evidence="1 2">
    <name type="scientific">Marinomonas primoryensis</name>
    <dbReference type="NCBI Taxonomy" id="178399"/>
    <lineage>
        <taxon>Bacteria</taxon>
        <taxon>Pseudomonadati</taxon>
        <taxon>Pseudomonadota</taxon>
        <taxon>Gammaproteobacteria</taxon>
        <taxon>Oceanospirillales</taxon>
        <taxon>Oceanospirillaceae</taxon>
        <taxon>Marinomonas</taxon>
    </lineage>
</organism>
<dbReference type="EMBL" id="CP054301">
    <property type="protein sequence ID" value="QKK79992.1"/>
    <property type="molecule type" value="Genomic_DNA"/>
</dbReference>
<protein>
    <submittedName>
        <fullName evidence="1">Uncharacterized protein</fullName>
    </submittedName>
</protein>
<proteinExistence type="predicted"/>
<reference evidence="1 2" key="1">
    <citation type="submission" date="2020-06" db="EMBL/GenBank/DDBJ databases">
        <authorList>
            <person name="Voronona O.L."/>
            <person name="Aksenova E.I."/>
            <person name="Kunda M.S."/>
            <person name="Semenov A.N."/>
            <person name="Ryzhova N."/>
        </authorList>
    </citation>
    <scope>NUCLEOTIDE SEQUENCE [LARGE SCALE GENOMIC DNA]</scope>
    <source>
        <strain evidence="1 2">MPKMM3633</strain>
    </source>
</reference>